<protein>
    <submittedName>
        <fullName evidence="7">MFS general substrate transporter</fullName>
    </submittedName>
</protein>
<dbReference type="OrthoDB" id="10021397at2759"/>
<feature type="transmembrane region" description="Helical" evidence="5">
    <location>
        <begin position="59"/>
        <end position="77"/>
    </location>
</feature>
<evidence type="ECO:0000256" key="2">
    <source>
        <dbReference type="ARBA" id="ARBA00022692"/>
    </source>
</evidence>
<dbReference type="CDD" id="cd17502">
    <property type="entry name" value="MFS_Azr1_MDR_like"/>
    <property type="match status" value="1"/>
</dbReference>
<dbReference type="EMBL" id="ML976660">
    <property type="protein sequence ID" value="KAF1978494.1"/>
    <property type="molecule type" value="Genomic_DNA"/>
</dbReference>
<dbReference type="Gene3D" id="1.20.1720.10">
    <property type="entry name" value="Multidrug resistance protein D"/>
    <property type="match status" value="1"/>
</dbReference>
<evidence type="ECO:0000313" key="8">
    <source>
        <dbReference type="Proteomes" id="UP000800036"/>
    </source>
</evidence>
<feature type="transmembrane region" description="Helical" evidence="5">
    <location>
        <begin position="491"/>
        <end position="509"/>
    </location>
</feature>
<evidence type="ECO:0000256" key="3">
    <source>
        <dbReference type="ARBA" id="ARBA00022989"/>
    </source>
</evidence>
<dbReference type="Proteomes" id="UP000800036">
    <property type="component" value="Unassembled WGS sequence"/>
</dbReference>
<dbReference type="PANTHER" id="PTHR23501:SF198">
    <property type="entry name" value="AZOLE RESISTANCE PROTEIN 1-RELATED"/>
    <property type="match status" value="1"/>
</dbReference>
<feature type="transmembrane region" description="Helical" evidence="5">
    <location>
        <begin position="21"/>
        <end position="47"/>
    </location>
</feature>
<feature type="transmembrane region" description="Helical" evidence="5">
    <location>
        <begin position="325"/>
        <end position="345"/>
    </location>
</feature>
<name>A0A6A5VMG1_9PLEO</name>
<evidence type="ECO:0000256" key="4">
    <source>
        <dbReference type="ARBA" id="ARBA00023136"/>
    </source>
</evidence>
<dbReference type="Gene3D" id="1.20.1250.20">
    <property type="entry name" value="MFS general substrate transporter like domains"/>
    <property type="match status" value="1"/>
</dbReference>
<feature type="transmembrane region" description="Helical" evidence="5">
    <location>
        <begin position="351"/>
        <end position="373"/>
    </location>
</feature>
<feature type="transmembrane region" description="Helical" evidence="5">
    <location>
        <begin position="89"/>
        <end position="115"/>
    </location>
</feature>
<proteinExistence type="predicted"/>
<feature type="transmembrane region" description="Helical" evidence="5">
    <location>
        <begin position="145"/>
        <end position="165"/>
    </location>
</feature>
<feature type="transmembrane region" description="Helical" evidence="5">
    <location>
        <begin position="122"/>
        <end position="139"/>
    </location>
</feature>
<feature type="transmembrane region" description="Helical" evidence="5">
    <location>
        <begin position="292"/>
        <end position="313"/>
    </location>
</feature>
<feature type="transmembrane region" description="Helical" evidence="5">
    <location>
        <begin position="177"/>
        <end position="201"/>
    </location>
</feature>
<feature type="domain" description="Major facilitator superfamily (MFS) profile" evidence="6">
    <location>
        <begin position="24"/>
        <end position="476"/>
    </location>
</feature>
<dbReference type="GO" id="GO:0022857">
    <property type="term" value="F:transmembrane transporter activity"/>
    <property type="evidence" value="ECO:0007669"/>
    <property type="project" value="InterPro"/>
</dbReference>
<feature type="transmembrane region" description="Helical" evidence="5">
    <location>
        <begin position="251"/>
        <end position="272"/>
    </location>
</feature>
<dbReference type="InterPro" id="IPR020846">
    <property type="entry name" value="MFS_dom"/>
</dbReference>
<dbReference type="FunFam" id="1.20.1250.20:FF:000196">
    <property type="entry name" value="MFS toxin efflux pump (AflT)"/>
    <property type="match status" value="1"/>
</dbReference>
<dbReference type="InterPro" id="IPR011701">
    <property type="entry name" value="MFS"/>
</dbReference>
<sequence length="538" mass="57909">MARITTTNGEDTSAHLTGLPLVLTMFALCAGIFCVALDITIISTAIPRITDEFHALQDIGWYGSAYLLTTCALQLPFGKIYGFFNPKWTFLASLFVFEVGSAVCGAAPSSAALIIGRAIQGIGGAGVPCGAMVIIAHITPMQKRALFQSFFGAMFGIASVVGPLLGGAFTDHVTWRWCFYINLPIGAITAVLVLFHLHLHVDRSSTQKRTTFESIRSLDPIGLLLFFPAVICILLALQWGGTKYPWSSGRIIALLVVFSITLIAFVIVQAYMGDDATVPPCVALQRTMYSVSIFAFFLFSGFYLLIYFLPIYFQAIHAQSPSRSGVSSIPLILSNVVAIMISGIIITKTGIYVPLLYICVVLVSIACALMTLLETDTGTAKWVGYQILHGFGAGCALQIPQIAAQNVNSLQDVPTAVAITMFAQNFGPTIMLSAGNNILNQKLLTYISDLKISEIDAAAVVEAGATGIRSVVPEQYLGLVLEAYNKALRQTFYVALAMSCATAIGALTVEWRRIRGFENEDKAAEKGAEDEKVQNTGS</sequence>
<gene>
    <name evidence="7" type="ORF">BU23DRAFT_651302</name>
</gene>
<evidence type="ECO:0000259" key="6">
    <source>
        <dbReference type="PROSITE" id="PS50850"/>
    </source>
</evidence>
<dbReference type="AlphaFoldDB" id="A0A6A5VMG1"/>
<dbReference type="PRINTS" id="PR01036">
    <property type="entry name" value="TCRTETB"/>
</dbReference>
<keyword evidence="8" id="KW-1185">Reference proteome</keyword>
<reference evidence="7" key="1">
    <citation type="journal article" date="2020" name="Stud. Mycol.">
        <title>101 Dothideomycetes genomes: a test case for predicting lifestyles and emergence of pathogens.</title>
        <authorList>
            <person name="Haridas S."/>
            <person name="Albert R."/>
            <person name="Binder M."/>
            <person name="Bloem J."/>
            <person name="Labutti K."/>
            <person name="Salamov A."/>
            <person name="Andreopoulos B."/>
            <person name="Baker S."/>
            <person name="Barry K."/>
            <person name="Bills G."/>
            <person name="Bluhm B."/>
            <person name="Cannon C."/>
            <person name="Castanera R."/>
            <person name="Culley D."/>
            <person name="Daum C."/>
            <person name="Ezra D."/>
            <person name="Gonzalez J."/>
            <person name="Henrissat B."/>
            <person name="Kuo A."/>
            <person name="Liang C."/>
            <person name="Lipzen A."/>
            <person name="Lutzoni F."/>
            <person name="Magnuson J."/>
            <person name="Mondo S."/>
            <person name="Nolan M."/>
            <person name="Ohm R."/>
            <person name="Pangilinan J."/>
            <person name="Park H.-J."/>
            <person name="Ramirez L."/>
            <person name="Alfaro M."/>
            <person name="Sun H."/>
            <person name="Tritt A."/>
            <person name="Yoshinaga Y."/>
            <person name="Zwiers L.-H."/>
            <person name="Turgeon B."/>
            <person name="Goodwin S."/>
            <person name="Spatafora J."/>
            <person name="Crous P."/>
            <person name="Grigoriev I."/>
        </authorList>
    </citation>
    <scope>NUCLEOTIDE SEQUENCE</scope>
    <source>
        <strain evidence="7">CBS 107.79</strain>
    </source>
</reference>
<evidence type="ECO:0000256" key="5">
    <source>
        <dbReference type="SAM" id="Phobius"/>
    </source>
</evidence>
<dbReference type="Pfam" id="PF07690">
    <property type="entry name" value="MFS_1"/>
    <property type="match status" value="1"/>
</dbReference>
<accession>A0A6A5VMG1</accession>
<keyword evidence="3 5" id="KW-1133">Transmembrane helix</keyword>
<feature type="transmembrane region" description="Helical" evidence="5">
    <location>
        <begin position="221"/>
        <end position="239"/>
    </location>
</feature>
<keyword evidence="4 5" id="KW-0472">Membrane</keyword>
<dbReference type="SUPFAM" id="SSF103473">
    <property type="entry name" value="MFS general substrate transporter"/>
    <property type="match status" value="1"/>
</dbReference>
<evidence type="ECO:0000256" key="1">
    <source>
        <dbReference type="ARBA" id="ARBA00004141"/>
    </source>
</evidence>
<organism evidence="7 8">
    <name type="scientific">Bimuria novae-zelandiae CBS 107.79</name>
    <dbReference type="NCBI Taxonomy" id="1447943"/>
    <lineage>
        <taxon>Eukaryota</taxon>
        <taxon>Fungi</taxon>
        <taxon>Dikarya</taxon>
        <taxon>Ascomycota</taxon>
        <taxon>Pezizomycotina</taxon>
        <taxon>Dothideomycetes</taxon>
        <taxon>Pleosporomycetidae</taxon>
        <taxon>Pleosporales</taxon>
        <taxon>Massarineae</taxon>
        <taxon>Didymosphaeriaceae</taxon>
        <taxon>Bimuria</taxon>
    </lineage>
</organism>
<dbReference type="PROSITE" id="PS50850">
    <property type="entry name" value="MFS"/>
    <property type="match status" value="1"/>
</dbReference>
<dbReference type="GO" id="GO:0005886">
    <property type="term" value="C:plasma membrane"/>
    <property type="evidence" value="ECO:0007669"/>
    <property type="project" value="TreeGrafter"/>
</dbReference>
<keyword evidence="2 5" id="KW-0812">Transmembrane</keyword>
<dbReference type="PANTHER" id="PTHR23501">
    <property type="entry name" value="MAJOR FACILITATOR SUPERFAMILY"/>
    <property type="match status" value="1"/>
</dbReference>
<dbReference type="FunFam" id="1.20.1720.10:FF:000012">
    <property type="entry name" value="MFS toxin efflux pump (AflT)"/>
    <property type="match status" value="1"/>
</dbReference>
<evidence type="ECO:0000313" key="7">
    <source>
        <dbReference type="EMBL" id="KAF1978494.1"/>
    </source>
</evidence>
<comment type="subcellular location">
    <subcellularLocation>
        <location evidence="1">Membrane</location>
        <topology evidence="1">Multi-pass membrane protein</topology>
    </subcellularLocation>
</comment>
<dbReference type="InterPro" id="IPR036259">
    <property type="entry name" value="MFS_trans_sf"/>
</dbReference>